<organism evidence="9 10">
    <name type="scientific">Sphingobacterium haloxyli</name>
    <dbReference type="NCBI Taxonomy" id="2100533"/>
    <lineage>
        <taxon>Bacteria</taxon>
        <taxon>Pseudomonadati</taxon>
        <taxon>Bacteroidota</taxon>
        <taxon>Sphingobacteriia</taxon>
        <taxon>Sphingobacteriales</taxon>
        <taxon>Sphingobacteriaceae</taxon>
        <taxon>Sphingobacterium</taxon>
    </lineage>
</organism>
<evidence type="ECO:0000256" key="6">
    <source>
        <dbReference type="ARBA" id="ARBA00023237"/>
    </source>
</evidence>
<comment type="subcellular location">
    <subcellularLocation>
        <location evidence="1">Cell outer membrane</location>
        <topology evidence="1">Multi-pass membrane protein</topology>
    </subcellularLocation>
</comment>
<keyword evidence="5" id="KW-0472">Membrane</keyword>
<dbReference type="SUPFAM" id="SSF56935">
    <property type="entry name" value="Porins"/>
    <property type="match status" value="1"/>
</dbReference>
<name>A0A2S9J6E1_9SPHI</name>
<evidence type="ECO:0000256" key="4">
    <source>
        <dbReference type="ARBA" id="ARBA00022692"/>
    </source>
</evidence>
<accession>A0A2S9J6E1</accession>
<dbReference type="GO" id="GO:0030246">
    <property type="term" value="F:carbohydrate binding"/>
    <property type="evidence" value="ECO:0007669"/>
    <property type="project" value="InterPro"/>
</dbReference>
<keyword evidence="2" id="KW-0813">Transport</keyword>
<proteinExistence type="predicted"/>
<gene>
    <name evidence="9" type="ORF">C5745_03965</name>
</gene>
<evidence type="ECO:0000256" key="1">
    <source>
        <dbReference type="ARBA" id="ARBA00004571"/>
    </source>
</evidence>
<evidence type="ECO:0000313" key="10">
    <source>
        <dbReference type="Proteomes" id="UP000239711"/>
    </source>
</evidence>
<dbReference type="GO" id="GO:0009279">
    <property type="term" value="C:cell outer membrane"/>
    <property type="evidence" value="ECO:0007669"/>
    <property type="project" value="UniProtKB-SubCell"/>
</dbReference>
<dbReference type="Pfam" id="PF25183">
    <property type="entry name" value="OMP_b-brl_4"/>
    <property type="match status" value="1"/>
</dbReference>
<dbReference type="OrthoDB" id="9768147at2"/>
<dbReference type="InterPro" id="IPR037066">
    <property type="entry name" value="Plug_dom_sf"/>
</dbReference>
<dbReference type="PANTHER" id="PTHR30069:SF46">
    <property type="entry name" value="OAR PROTEIN"/>
    <property type="match status" value="1"/>
</dbReference>
<evidence type="ECO:0000256" key="5">
    <source>
        <dbReference type="ARBA" id="ARBA00023136"/>
    </source>
</evidence>
<dbReference type="SUPFAM" id="SSF49452">
    <property type="entry name" value="Starch-binding domain-like"/>
    <property type="match status" value="1"/>
</dbReference>
<evidence type="ECO:0000256" key="7">
    <source>
        <dbReference type="SAM" id="SignalP"/>
    </source>
</evidence>
<dbReference type="PANTHER" id="PTHR30069">
    <property type="entry name" value="TONB-DEPENDENT OUTER MEMBRANE RECEPTOR"/>
    <property type="match status" value="1"/>
</dbReference>
<dbReference type="EMBL" id="PVBQ01000003">
    <property type="protein sequence ID" value="PRD48368.1"/>
    <property type="molecule type" value="Genomic_DNA"/>
</dbReference>
<dbReference type="Proteomes" id="UP000239711">
    <property type="component" value="Unassembled WGS sequence"/>
</dbReference>
<feature type="signal peptide" evidence="7">
    <location>
        <begin position="1"/>
        <end position="20"/>
    </location>
</feature>
<dbReference type="InterPro" id="IPR039426">
    <property type="entry name" value="TonB-dep_rcpt-like"/>
</dbReference>
<comment type="caution">
    <text evidence="9">The sequence shown here is derived from an EMBL/GenBank/DDBJ whole genome shotgun (WGS) entry which is preliminary data.</text>
</comment>
<dbReference type="InterPro" id="IPR057601">
    <property type="entry name" value="Oar-like_b-barrel"/>
</dbReference>
<protein>
    <submittedName>
        <fullName evidence="9">Cell envelope biogenesis protein OmpA</fullName>
    </submittedName>
</protein>
<reference evidence="9 10" key="1">
    <citation type="submission" date="2018-02" db="EMBL/GenBank/DDBJ databases">
        <title>The draft genome of Sphingobacterium sp. 5JN-11.</title>
        <authorList>
            <person name="Liu L."/>
            <person name="Li L."/>
            <person name="Liang L."/>
            <person name="Zhang X."/>
            <person name="Wang T."/>
        </authorList>
    </citation>
    <scope>NUCLEOTIDE SEQUENCE [LARGE SCALE GENOMIC DNA]</scope>
    <source>
        <strain evidence="9 10">5JN-11</strain>
    </source>
</reference>
<keyword evidence="6" id="KW-0998">Cell outer membrane</keyword>
<dbReference type="InterPro" id="IPR013784">
    <property type="entry name" value="Carb-bd-like_fold"/>
</dbReference>
<feature type="domain" description="TonB-dependent transporter Oar-like beta-barrel" evidence="8">
    <location>
        <begin position="231"/>
        <end position="1080"/>
    </location>
</feature>
<dbReference type="Pfam" id="PF13620">
    <property type="entry name" value="CarboxypepD_reg"/>
    <property type="match status" value="1"/>
</dbReference>
<keyword evidence="10" id="KW-1185">Reference proteome</keyword>
<dbReference type="RefSeq" id="WP_105715688.1">
    <property type="nucleotide sequence ID" value="NZ_PVBQ01000003.1"/>
</dbReference>
<dbReference type="Gene3D" id="2.170.130.10">
    <property type="entry name" value="TonB-dependent receptor, plug domain"/>
    <property type="match status" value="1"/>
</dbReference>
<keyword evidence="3" id="KW-1134">Transmembrane beta strand</keyword>
<sequence>MKKSLLIFALALSSYGVIHAQVTTSSIQGVVTQSRGHATVGATIKATHVPSGTAYTGSANEAGRFNLANMRIGGPYRVEVTYVGQDPVVYEDIYLQLGQPFVLNPTFADNMMTLDDVVVTGQLTRSQRTGASTSIGQKQLKELPQVNRSITEFMRLTPQANGTSFAGRDARYNNLQIDGANFNNGFGLNDNPLPGGNSQPISLDAIEAISVNIAPFDVTQSGFTGAGINAVTKSGTNKIEGTAYYFLQNQNLQGYKIGDVTIEKTDAAKQNFGFSLGGPIIKDKLFLFVNAEREIATGGNASGANLWRASENGIADPENNIARTTRADLEAVQSHLINQWGYDPGRYEGYANEAEQASTKFLARLDWNISDRHKLALRYNQVIGESMNVTNANSGPRPRADFDAYGRVGQNSIAFENANYGLKNVVRSITAELNSNFNSRWNNQFLATYTRIQDTRTTPSDHLFPFVDIGDGSHQDFLDNRDEKQIAENAQPGFHNNYMSFGTELFSYDNDVINNNYSFINNLTLQADKHTFTFGGAFEIQNFGNSYIRMGSSYYRYNSVEDFLSTGTANEVAPIMFGLTYPYEGQDTYSRVNFGLASLYAQDRWSVADNLTLTYGIRAELPIYMNKLTANPSIDELQFLDINGMPKNYSSGKWPKSRLLVSPRLGINYDVFKDRSLVLRGGTGFFSGRVPFVWLTNMPTNAGVLQNVVEPGSYGDVQGWIGNVRFNPDQYYHLHNVPQGAENVFIPTPESGAPSSFALVDDNFRMPMVWRTSIGGDYQIPNTPLVLTGDFMYTKDINAVFQFGANRTPSGAALDYGSSGAVGDYGDNRAFYPGGVNADGRYNSAIGANNATVLTNTNVKGHSLSATLGLSVPNYRGFSGSLFYTYSDAREVTSNSGSNASSAWGASANIHGPNDQFLYKSNFAIPHRLVANLSYRIEYANALATTVGVYYNGAHQGRFSYIYSNDLNNDGITADLLYLPKQSSSLNFQDYTITWMDDDNVEQSKTFTSAEQLQAFDQFVGNNGLEKYRGEYLPRNGFLRPWLNRFDVRVLQDIFTNIGPRKHTLQLSMDVVNLGNLLNKSWGVQENLNTAQQLLGSVGSIGADGVPTFRMNNVDRELPTSAPFQNASTLGTTWQMQLGVRYIF</sequence>
<dbReference type="Gene3D" id="2.40.170.20">
    <property type="entry name" value="TonB-dependent receptor, beta-barrel domain"/>
    <property type="match status" value="1"/>
</dbReference>
<dbReference type="GO" id="GO:0044718">
    <property type="term" value="P:siderophore transmembrane transport"/>
    <property type="evidence" value="ECO:0007669"/>
    <property type="project" value="TreeGrafter"/>
</dbReference>
<dbReference type="GO" id="GO:0015344">
    <property type="term" value="F:siderophore uptake transmembrane transporter activity"/>
    <property type="evidence" value="ECO:0007669"/>
    <property type="project" value="TreeGrafter"/>
</dbReference>
<dbReference type="AlphaFoldDB" id="A0A2S9J6E1"/>
<evidence type="ECO:0000259" key="8">
    <source>
        <dbReference type="Pfam" id="PF25183"/>
    </source>
</evidence>
<evidence type="ECO:0000256" key="3">
    <source>
        <dbReference type="ARBA" id="ARBA00022452"/>
    </source>
</evidence>
<keyword evidence="7" id="KW-0732">Signal</keyword>
<evidence type="ECO:0000256" key="2">
    <source>
        <dbReference type="ARBA" id="ARBA00022448"/>
    </source>
</evidence>
<evidence type="ECO:0000313" key="9">
    <source>
        <dbReference type="EMBL" id="PRD48368.1"/>
    </source>
</evidence>
<dbReference type="InterPro" id="IPR036942">
    <property type="entry name" value="Beta-barrel_TonB_sf"/>
</dbReference>
<feature type="chain" id="PRO_5015473978" evidence="7">
    <location>
        <begin position="21"/>
        <end position="1144"/>
    </location>
</feature>
<keyword evidence="4" id="KW-0812">Transmembrane</keyword>